<name>A0A554S7T1_9ACTN</name>
<dbReference type="AlphaFoldDB" id="A0A554S7T1"/>
<dbReference type="InterPro" id="IPR002881">
    <property type="entry name" value="DUF58"/>
</dbReference>
<proteinExistence type="predicted"/>
<protein>
    <submittedName>
        <fullName evidence="3">DUF58 domain-containing protein</fullName>
    </submittedName>
</protein>
<accession>A0A554S7T1</accession>
<dbReference type="Proteomes" id="UP000316988">
    <property type="component" value="Unassembled WGS sequence"/>
</dbReference>
<evidence type="ECO:0000313" key="3">
    <source>
        <dbReference type="EMBL" id="TSD62402.1"/>
    </source>
</evidence>
<sequence>MAWSRWPTPTARGAVSLAAAVGCAVSAFWWGVPVLLSVTGLLVTVVVLAHVAVAVSHPRWEVRRSVVPHVAEPGEPVDIRFSLMSTRRSALDVAEWWEDASGGGHSGSFVARGAGTSAPHGHYEVRLSQRGPHLLGPTSVRVTDPFALATRWTQLEGENTVIVLPHRYPLDGRVEALTGAQDREDSALRLRPSGTGDADVLARPYRTGDAVKRLHWKATAHRGTLMVRHDQQQSQRQVHVVVDLRGDSARDLDWRVSAAASVLQHLHHDDIDLHLSAGWYEQPVGRDDALRPALVDLALAEPQPHGPSLDPHAPMIVVAGRIDASVAGEWLTTRRRPAYAMLHDASDAEALTLLREDAWRVVTYRDRDDVGRAWNRLGEGPGR</sequence>
<dbReference type="Pfam" id="PF01882">
    <property type="entry name" value="DUF58"/>
    <property type="match status" value="1"/>
</dbReference>
<organism evidence="3 4">
    <name type="scientific">Aeromicrobium piscarium</name>
    <dbReference type="NCBI Taxonomy" id="2590901"/>
    <lineage>
        <taxon>Bacteria</taxon>
        <taxon>Bacillati</taxon>
        <taxon>Actinomycetota</taxon>
        <taxon>Actinomycetes</taxon>
        <taxon>Propionibacteriales</taxon>
        <taxon>Nocardioidaceae</taxon>
        <taxon>Aeromicrobium</taxon>
    </lineage>
</organism>
<feature type="transmembrane region" description="Helical" evidence="1">
    <location>
        <begin position="36"/>
        <end position="55"/>
    </location>
</feature>
<dbReference type="RefSeq" id="WP_143913836.1">
    <property type="nucleotide sequence ID" value="NZ_VLNT01000009.1"/>
</dbReference>
<evidence type="ECO:0000313" key="4">
    <source>
        <dbReference type="Proteomes" id="UP000316988"/>
    </source>
</evidence>
<dbReference type="OrthoDB" id="9812729at2"/>
<feature type="transmembrane region" description="Helical" evidence="1">
    <location>
        <begin position="12"/>
        <end position="30"/>
    </location>
</feature>
<comment type="caution">
    <text evidence="3">The sequence shown here is derived from an EMBL/GenBank/DDBJ whole genome shotgun (WGS) entry which is preliminary data.</text>
</comment>
<gene>
    <name evidence="3" type="ORF">FNM00_12285</name>
</gene>
<keyword evidence="1" id="KW-0812">Transmembrane</keyword>
<feature type="domain" description="DUF58" evidence="2">
    <location>
        <begin position="202"/>
        <end position="244"/>
    </location>
</feature>
<keyword evidence="1" id="KW-1133">Transmembrane helix</keyword>
<keyword evidence="1" id="KW-0472">Membrane</keyword>
<evidence type="ECO:0000256" key="1">
    <source>
        <dbReference type="SAM" id="Phobius"/>
    </source>
</evidence>
<dbReference type="PANTHER" id="PTHR34351">
    <property type="entry name" value="SLR1927 PROTEIN-RELATED"/>
    <property type="match status" value="1"/>
</dbReference>
<dbReference type="EMBL" id="VLNT01000009">
    <property type="protein sequence ID" value="TSD62402.1"/>
    <property type="molecule type" value="Genomic_DNA"/>
</dbReference>
<reference evidence="3 4" key="1">
    <citation type="submission" date="2019-07" db="EMBL/GenBank/DDBJ databases">
        <authorList>
            <person name="Zhao L.H."/>
        </authorList>
    </citation>
    <scope>NUCLEOTIDE SEQUENCE [LARGE SCALE GENOMIC DNA]</scope>
    <source>
        <strain evidence="3 4">Co35</strain>
    </source>
</reference>
<dbReference type="PROSITE" id="PS51257">
    <property type="entry name" value="PROKAR_LIPOPROTEIN"/>
    <property type="match status" value="1"/>
</dbReference>
<evidence type="ECO:0000259" key="2">
    <source>
        <dbReference type="Pfam" id="PF01882"/>
    </source>
</evidence>
<dbReference type="PANTHER" id="PTHR34351:SF1">
    <property type="entry name" value="SLR1927 PROTEIN"/>
    <property type="match status" value="1"/>
</dbReference>
<keyword evidence="4" id="KW-1185">Reference proteome</keyword>